<dbReference type="GO" id="GO:0016874">
    <property type="term" value="F:ligase activity"/>
    <property type="evidence" value="ECO:0007669"/>
    <property type="project" value="UniProtKB-KW"/>
</dbReference>
<proteinExistence type="predicted"/>
<evidence type="ECO:0000256" key="2">
    <source>
        <dbReference type="ARBA" id="ARBA00022692"/>
    </source>
</evidence>
<name>A0A853ETM6_9MICO</name>
<feature type="transmembrane region" description="Helical" evidence="5">
    <location>
        <begin position="172"/>
        <end position="195"/>
    </location>
</feature>
<feature type="transmembrane region" description="Helical" evidence="5">
    <location>
        <begin position="139"/>
        <end position="160"/>
    </location>
</feature>
<dbReference type="Proteomes" id="UP000561011">
    <property type="component" value="Unassembled WGS sequence"/>
</dbReference>
<dbReference type="PANTHER" id="PTHR37422:SF21">
    <property type="entry name" value="EXOQ-LIKE PROTEIN"/>
    <property type="match status" value="1"/>
</dbReference>
<dbReference type="InterPro" id="IPR007016">
    <property type="entry name" value="O-antigen_ligase-rel_domated"/>
</dbReference>
<evidence type="ECO:0000256" key="5">
    <source>
        <dbReference type="SAM" id="Phobius"/>
    </source>
</evidence>
<protein>
    <submittedName>
        <fullName evidence="7">O-antigen ligase family protein</fullName>
    </submittedName>
</protein>
<feature type="transmembrane region" description="Helical" evidence="5">
    <location>
        <begin position="342"/>
        <end position="375"/>
    </location>
</feature>
<keyword evidence="7" id="KW-0436">Ligase</keyword>
<feature type="transmembrane region" description="Helical" evidence="5">
    <location>
        <begin position="44"/>
        <end position="64"/>
    </location>
</feature>
<sequence>MAIGFFLLSHPRELFPSLTESLWRLAALSLVVVVLDLRRVKFPAVPWTVAAFLGICLASALWSVEPSDTLRAVRLYCLIAVFACLAVANSTVQTLVRGIVWGALLVAGATFWTLWLQETGAQVPNAATPVAGFHGNRNVISYTLVLGICALLCFQARGLFARVRWTMAFASMVFLLLTTRSGTGIVAAVVLPVAAVMLTAARRWDPFGSKWAKMAAYAVVVASAAAALATLSSVAALLGRRSDLSGRGPLWDAIVEVWSQSPWGGYGFGAVWSYSWFSASPSAVKAQIDQLSGQRLAHGHSILFDLLPQLGVLGVVAVVAIFALSGRWIFTPVDDTEYSAARWGLLGVLGVALSGFTEPMLAVPVGWFVVVSAAAATQRIGRRRAVGG</sequence>
<comment type="subcellular location">
    <subcellularLocation>
        <location evidence="1">Membrane</location>
        <topology evidence="1">Multi-pass membrane protein</topology>
    </subcellularLocation>
</comment>
<dbReference type="AlphaFoldDB" id="A0A853ETM6"/>
<feature type="transmembrane region" description="Helical" evidence="5">
    <location>
        <begin position="215"/>
        <end position="238"/>
    </location>
</feature>
<feature type="transmembrane region" description="Helical" evidence="5">
    <location>
        <begin position="21"/>
        <end position="37"/>
    </location>
</feature>
<evidence type="ECO:0000256" key="4">
    <source>
        <dbReference type="ARBA" id="ARBA00023136"/>
    </source>
</evidence>
<evidence type="ECO:0000313" key="7">
    <source>
        <dbReference type="EMBL" id="NYS93929.1"/>
    </source>
</evidence>
<keyword evidence="4 5" id="KW-0472">Membrane</keyword>
<dbReference type="GO" id="GO:0016020">
    <property type="term" value="C:membrane"/>
    <property type="evidence" value="ECO:0007669"/>
    <property type="project" value="UniProtKB-SubCell"/>
</dbReference>
<gene>
    <name evidence="7" type="ORF">HZZ10_10410</name>
</gene>
<keyword evidence="3 5" id="KW-1133">Transmembrane helix</keyword>
<dbReference type="Pfam" id="PF04932">
    <property type="entry name" value="Wzy_C"/>
    <property type="match status" value="1"/>
</dbReference>
<dbReference type="RefSeq" id="WP_179913448.1">
    <property type="nucleotide sequence ID" value="NZ_JACBYE010000022.1"/>
</dbReference>
<dbReference type="EMBL" id="JACBYE010000022">
    <property type="protein sequence ID" value="NYS93929.1"/>
    <property type="molecule type" value="Genomic_DNA"/>
</dbReference>
<evidence type="ECO:0000256" key="3">
    <source>
        <dbReference type="ARBA" id="ARBA00022989"/>
    </source>
</evidence>
<feature type="domain" description="O-antigen ligase-related" evidence="6">
    <location>
        <begin position="168"/>
        <end position="318"/>
    </location>
</feature>
<evidence type="ECO:0000256" key="1">
    <source>
        <dbReference type="ARBA" id="ARBA00004141"/>
    </source>
</evidence>
<accession>A0A853ETM6</accession>
<keyword evidence="2 5" id="KW-0812">Transmembrane</keyword>
<organism evidence="7 8">
    <name type="scientific">Sanguibacter inulinus</name>
    <dbReference type="NCBI Taxonomy" id="60922"/>
    <lineage>
        <taxon>Bacteria</taxon>
        <taxon>Bacillati</taxon>
        <taxon>Actinomycetota</taxon>
        <taxon>Actinomycetes</taxon>
        <taxon>Micrococcales</taxon>
        <taxon>Sanguibacteraceae</taxon>
        <taxon>Sanguibacter</taxon>
    </lineage>
</organism>
<dbReference type="InterPro" id="IPR051533">
    <property type="entry name" value="WaaL-like"/>
</dbReference>
<keyword evidence="8" id="KW-1185">Reference proteome</keyword>
<feature type="transmembrane region" description="Helical" evidence="5">
    <location>
        <begin position="70"/>
        <end position="88"/>
    </location>
</feature>
<feature type="transmembrane region" description="Helical" evidence="5">
    <location>
        <begin position="310"/>
        <end position="330"/>
    </location>
</feature>
<evidence type="ECO:0000313" key="8">
    <source>
        <dbReference type="Proteomes" id="UP000561011"/>
    </source>
</evidence>
<evidence type="ECO:0000259" key="6">
    <source>
        <dbReference type="Pfam" id="PF04932"/>
    </source>
</evidence>
<dbReference type="PANTHER" id="PTHR37422">
    <property type="entry name" value="TEICHURONIC ACID BIOSYNTHESIS PROTEIN TUAE"/>
    <property type="match status" value="1"/>
</dbReference>
<feature type="transmembrane region" description="Helical" evidence="5">
    <location>
        <begin position="95"/>
        <end position="115"/>
    </location>
</feature>
<reference evidence="7 8" key="1">
    <citation type="submission" date="2020-07" db="EMBL/GenBank/DDBJ databases">
        <title>MOT database genomes.</title>
        <authorList>
            <person name="Joseph S."/>
            <person name="Aduse-Opoku J."/>
            <person name="Hashim A."/>
            <person name="Wade W."/>
            <person name="Curtis M."/>
        </authorList>
    </citation>
    <scope>NUCLEOTIDE SEQUENCE [LARGE SCALE GENOMIC DNA]</scope>
    <source>
        <strain evidence="7 8">DSM 100099</strain>
    </source>
</reference>
<comment type="caution">
    <text evidence="7">The sequence shown here is derived from an EMBL/GenBank/DDBJ whole genome shotgun (WGS) entry which is preliminary data.</text>
</comment>